<dbReference type="InterPro" id="IPR029767">
    <property type="entry name" value="WecB-like"/>
</dbReference>
<proteinExistence type="predicted"/>
<evidence type="ECO:0000313" key="2">
    <source>
        <dbReference type="EMBL" id="AET66057.1"/>
    </source>
</evidence>
<feature type="domain" description="UDP-N-acetylglucosamine 2-epimerase" evidence="1">
    <location>
        <begin position="23"/>
        <end position="369"/>
    </location>
</feature>
<evidence type="ECO:0000259" key="1">
    <source>
        <dbReference type="Pfam" id="PF02350"/>
    </source>
</evidence>
<gene>
    <name evidence="2" type="ordered locus">Desor_0347</name>
</gene>
<dbReference type="PATRIC" id="fig|768706.3.peg.308"/>
<dbReference type="Pfam" id="PF02350">
    <property type="entry name" value="Epimerase_2"/>
    <property type="match status" value="1"/>
</dbReference>
<dbReference type="PANTHER" id="PTHR43174:SF3">
    <property type="entry name" value="UDP-N-ACETYLGLUCOSAMINE 2-EPIMERASE"/>
    <property type="match status" value="1"/>
</dbReference>
<dbReference type="KEGG" id="dor:Desor_0347"/>
<dbReference type="InterPro" id="IPR003331">
    <property type="entry name" value="UDP_GlcNAc_Epimerase_2_dom"/>
</dbReference>
<dbReference type="InterPro" id="IPR020004">
    <property type="entry name" value="UDP-GlcNAc_Epase"/>
</dbReference>
<reference evidence="2 3" key="2">
    <citation type="journal article" date="2012" name="J. Bacteriol.">
        <title>Complete genome sequences of Desulfosporosinus orientis DSM765T, Desulfosporosinus youngiae DSM17734T, Desulfosporosinus meridiei DSM13257T, and Desulfosporosinus acidiphilus DSM22704T.</title>
        <authorList>
            <person name="Pester M."/>
            <person name="Brambilla E."/>
            <person name="Alazard D."/>
            <person name="Rattei T."/>
            <person name="Weinmaier T."/>
            <person name="Han J."/>
            <person name="Lucas S."/>
            <person name="Lapidus A."/>
            <person name="Cheng J.F."/>
            <person name="Goodwin L."/>
            <person name="Pitluck S."/>
            <person name="Peters L."/>
            <person name="Ovchinnikova G."/>
            <person name="Teshima H."/>
            <person name="Detter J.C."/>
            <person name="Han C.S."/>
            <person name="Tapia R."/>
            <person name="Land M.L."/>
            <person name="Hauser L."/>
            <person name="Kyrpides N.C."/>
            <person name="Ivanova N.N."/>
            <person name="Pagani I."/>
            <person name="Huntmann M."/>
            <person name="Wei C.L."/>
            <person name="Davenport K.W."/>
            <person name="Daligault H."/>
            <person name="Chain P.S."/>
            <person name="Chen A."/>
            <person name="Mavromatis K."/>
            <person name="Markowitz V."/>
            <person name="Szeto E."/>
            <person name="Mikhailova N."/>
            <person name="Pati A."/>
            <person name="Wagner M."/>
            <person name="Woyke T."/>
            <person name="Ollivier B."/>
            <person name="Klenk H.P."/>
            <person name="Spring S."/>
            <person name="Loy A."/>
        </authorList>
    </citation>
    <scope>NUCLEOTIDE SEQUENCE [LARGE SCALE GENOMIC DNA]</scope>
    <source>
        <strain evidence="3">ATCC 19365 / DSM 765 / NCIMB 8382 / VKM B-1628</strain>
    </source>
</reference>
<dbReference type="HOGENOM" id="CLU_061127_0_0_9"/>
<dbReference type="NCBIfam" id="TIGR03568">
    <property type="entry name" value="NeuC_NnaA"/>
    <property type="match status" value="1"/>
</dbReference>
<dbReference type="OrthoDB" id="9803238at2"/>
<dbReference type="PANTHER" id="PTHR43174">
    <property type="entry name" value="UDP-N-ACETYLGLUCOSAMINE 2-EPIMERASE"/>
    <property type="match status" value="1"/>
</dbReference>
<dbReference type="GO" id="GO:0006047">
    <property type="term" value="P:UDP-N-acetylglucosamine metabolic process"/>
    <property type="evidence" value="ECO:0007669"/>
    <property type="project" value="InterPro"/>
</dbReference>
<dbReference type="GO" id="GO:0004553">
    <property type="term" value="F:hydrolase activity, hydrolyzing O-glycosyl compounds"/>
    <property type="evidence" value="ECO:0007669"/>
    <property type="project" value="InterPro"/>
</dbReference>
<evidence type="ECO:0000313" key="3">
    <source>
        <dbReference type="Proteomes" id="UP000006346"/>
    </source>
</evidence>
<reference evidence="3" key="1">
    <citation type="submission" date="2011-11" db="EMBL/GenBank/DDBJ databases">
        <title>Complete sequence of Desulfosporosinus orientis DSM 765.</title>
        <authorList>
            <person name="Lucas S."/>
            <person name="Han J."/>
            <person name="Lapidus A."/>
            <person name="Cheng J.-F."/>
            <person name="Goodwin L."/>
            <person name="Pitluck S."/>
            <person name="Peters L."/>
            <person name="Ovchinnikova G."/>
            <person name="Teshima H."/>
            <person name="Detter J.C."/>
            <person name="Han C."/>
            <person name="Tapia R."/>
            <person name="Land M."/>
            <person name="Hauser L."/>
            <person name="Kyrpides N."/>
            <person name="Ivanova N."/>
            <person name="Pagani I."/>
            <person name="Pester M."/>
            <person name="Spring S."/>
            <person name="Ollivier B."/>
            <person name="Rattei T."/>
            <person name="Klenk H.-P."/>
            <person name="Wagner M."/>
            <person name="Loy A."/>
            <person name="Woyke T."/>
        </authorList>
    </citation>
    <scope>NUCLEOTIDE SEQUENCE [LARGE SCALE GENOMIC DNA]</scope>
    <source>
        <strain evidence="3">ATCC 19365 / DSM 765 / NCIMB 8382 / VKM B-1628</strain>
    </source>
</reference>
<organism evidence="2 3">
    <name type="scientific">Desulfosporosinus orientis (strain ATCC 19365 / DSM 765 / NCIMB 8382 / VKM B-1628 / Singapore I)</name>
    <name type="common">Desulfotomaculum orientis</name>
    <dbReference type="NCBI Taxonomy" id="768706"/>
    <lineage>
        <taxon>Bacteria</taxon>
        <taxon>Bacillati</taxon>
        <taxon>Bacillota</taxon>
        <taxon>Clostridia</taxon>
        <taxon>Eubacteriales</taxon>
        <taxon>Desulfitobacteriaceae</taxon>
        <taxon>Desulfosporosinus</taxon>
    </lineage>
</organism>
<name>G7W541_DESOD</name>
<dbReference type="EMBL" id="CP003108">
    <property type="protein sequence ID" value="AET66057.1"/>
    <property type="molecule type" value="Genomic_DNA"/>
</dbReference>
<protein>
    <submittedName>
        <fullName evidence="2">UDP-N-acetyl-D-glucosamine 2-epimerase, UDP-hydrolysing</fullName>
    </submittedName>
</protein>
<dbReference type="AlphaFoldDB" id="G7W541"/>
<dbReference type="SUPFAM" id="SSF53756">
    <property type="entry name" value="UDP-Glycosyltransferase/glycogen phosphorylase"/>
    <property type="match status" value="1"/>
</dbReference>
<dbReference type="CDD" id="cd03786">
    <property type="entry name" value="GTB_UDP-GlcNAc_2-Epimerase"/>
    <property type="match status" value="1"/>
</dbReference>
<dbReference type="eggNOG" id="COG0381">
    <property type="taxonomic scope" value="Bacteria"/>
</dbReference>
<dbReference type="RefSeq" id="WP_014182883.1">
    <property type="nucleotide sequence ID" value="NC_016584.1"/>
</dbReference>
<dbReference type="STRING" id="768706.Desor_0347"/>
<dbReference type="Gene3D" id="3.40.50.2000">
    <property type="entry name" value="Glycogen Phosphorylase B"/>
    <property type="match status" value="2"/>
</dbReference>
<dbReference type="Proteomes" id="UP000006346">
    <property type="component" value="Chromosome"/>
</dbReference>
<accession>G7W541</accession>
<sequence>MKKTICIVTGTRAEYGLLSPIIKQLKAADHFELKIVATGMHLSEDFGLTYNEVEADGFSIDAKIDILQNNDDSQKAMSKAIGIGVTEFAEYFDQTKPNMVIVLGDRFEIFSAAIAAAVACIPIAHLYGGETTEGAVDEFFRHSISKMSYLHFTSTEQYRQRIINMGESPHRVFNVGSTSVENILNMPLLSKEELARSLNIDLKSPYALVTFHPVTLEKNAAIKQLEELLSALNETKGLNYIFTKANADANGRAINQKIDAYCQENKNAIVFTSLGVLRYLSTMKYCEMVIGNSSSGIVETPSFKKATINIGDRQKGRFFAKSIISCEPEKHAILRSINKARSQQFFMEIADQINPYGDGKTSERITAVIQDILDNDKINLKKSFYDVRG</sequence>
<keyword evidence="3" id="KW-1185">Reference proteome</keyword>